<accession>A0A0W8FKT1</accession>
<comment type="caution">
    <text evidence="1">The sequence shown here is derived from an EMBL/GenBank/DDBJ whole genome shotgun (WGS) entry which is preliminary data.</text>
</comment>
<sequence>MAYQAANAIKSRPARARGLKLLKKGDVWTGQVAPREGAWIETSVATSDSLIPGVAPREGAWIETINTSALILRTFVAPREGAWIETR</sequence>
<gene>
    <name evidence="1" type="ORF">ASZ90_008711</name>
</gene>
<protein>
    <submittedName>
        <fullName evidence="1">Uncharacterized protein</fullName>
    </submittedName>
</protein>
<name>A0A0W8FKT1_9ZZZZ</name>
<dbReference type="EMBL" id="LNQE01001054">
    <property type="protein sequence ID" value="KUG21530.1"/>
    <property type="molecule type" value="Genomic_DNA"/>
</dbReference>
<dbReference type="AlphaFoldDB" id="A0A0W8FKT1"/>
<reference evidence="1" key="1">
    <citation type="journal article" date="2015" name="Proc. Natl. Acad. Sci. U.S.A.">
        <title>Networks of energetic and metabolic interactions define dynamics in microbial communities.</title>
        <authorList>
            <person name="Embree M."/>
            <person name="Liu J.K."/>
            <person name="Al-Bassam M.M."/>
            <person name="Zengler K."/>
        </authorList>
    </citation>
    <scope>NUCLEOTIDE SEQUENCE</scope>
</reference>
<organism evidence="1">
    <name type="scientific">hydrocarbon metagenome</name>
    <dbReference type="NCBI Taxonomy" id="938273"/>
    <lineage>
        <taxon>unclassified sequences</taxon>
        <taxon>metagenomes</taxon>
        <taxon>ecological metagenomes</taxon>
    </lineage>
</organism>
<evidence type="ECO:0000313" key="1">
    <source>
        <dbReference type="EMBL" id="KUG21530.1"/>
    </source>
</evidence>
<proteinExistence type="predicted"/>